<feature type="compositionally biased region" description="Basic and acidic residues" evidence="1">
    <location>
        <begin position="323"/>
        <end position="332"/>
    </location>
</feature>
<feature type="region of interest" description="Disordered" evidence="1">
    <location>
        <begin position="169"/>
        <end position="196"/>
    </location>
</feature>
<feature type="compositionally biased region" description="Low complexity" evidence="1">
    <location>
        <begin position="396"/>
        <end position="409"/>
    </location>
</feature>
<keyword evidence="3" id="KW-1185">Reference proteome</keyword>
<feature type="compositionally biased region" description="Polar residues" evidence="1">
    <location>
        <begin position="169"/>
        <end position="194"/>
    </location>
</feature>
<organism evidence="2 3">
    <name type="scientific">Penicillium italicum</name>
    <name type="common">Blue mold</name>
    <dbReference type="NCBI Taxonomy" id="40296"/>
    <lineage>
        <taxon>Eukaryota</taxon>
        <taxon>Fungi</taxon>
        <taxon>Dikarya</taxon>
        <taxon>Ascomycota</taxon>
        <taxon>Pezizomycotina</taxon>
        <taxon>Eurotiomycetes</taxon>
        <taxon>Eurotiomycetidae</taxon>
        <taxon>Eurotiales</taxon>
        <taxon>Aspergillaceae</taxon>
        <taxon>Penicillium</taxon>
    </lineage>
</organism>
<dbReference type="HOGENOM" id="CLU_027370_1_0_1"/>
<sequence length="573" mass="63313">MSPAVITEMQPDLHHDQLEAVGKAFDALLLTVYRLTHRQNELFQHMDNVFKEYTDVIEILPPQDRHRAFDVQNKLLAQQEEYRQGLVHSKPRVEEQPLNSMDVIKTLVAHQNVDESTFSAIKNGVKGCKSLLRSQDSLSQVSSNSCILAQAPAPAIALEKDFTTNGTQGNLQCPFSKPNKMQNSNASEAPNGENSAPKVQIEATCGHEHLDPIKAELEDRRSSHTPSVPSSKGGCPVSRCPIRFLDQHSPKEIAEYVERHKHEIPRSHAICVKRYQRNPQDMREMDAKYGGLTSMIAGLGVKHQAFLPARQINCEGHSSHSASSERVEKWAENVDSSTRSAQDEENKEKNEDDKNGDDKNEDDDRQSRFDRPLREVRVGESPSRPWGISVPVTHLPPASAPFSGSASIPTSPNPQADKPDKPTETEVLGAKPAGGCPFDHGKARQEALKPEMETIRSDEKPKDNDITTPKKPGCPFSHNKPKAEVPKPETETPWTGEWPKTWPKDQAVTDQAPDPQVASTVPTAPVSEGSTTKPDISTLSIPSQITFNGPVFFGYSPEETANLLKQFGNLGKS</sequence>
<dbReference type="PhylomeDB" id="A0A0A2LD48"/>
<dbReference type="STRING" id="40296.A0A0A2LD48"/>
<feature type="compositionally biased region" description="Polar residues" evidence="1">
    <location>
        <begin position="517"/>
        <end position="540"/>
    </location>
</feature>
<gene>
    <name evidence="2" type="ORF">PITC_023700</name>
</gene>
<proteinExistence type="predicted"/>
<evidence type="ECO:0000256" key="1">
    <source>
        <dbReference type="SAM" id="MobiDB-lite"/>
    </source>
</evidence>
<dbReference type="EMBL" id="JQGA01000215">
    <property type="protein sequence ID" value="KGO77128.1"/>
    <property type="molecule type" value="Genomic_DNA"/>
</dbReference>
<reference evidence="2 3" key="1">
    <citation type="journal article" date="2015" name="Mol. Plant Microbe Interact.">
        <title>Genome, transcriptome, and functional analyses of Penicillium expansum provide new insights into secondary metabolism and pathogenicity.</title>
        <authorList>
            <person name="Ballester A.R."/>
            <person name="Marcet-Houben M."/>
            <person name="Levin E."/>
            <person name="Sela N."/>
            <person name="Selma-Lazaro C."/>
            <person name="Carmona L."/>
            <person name="Wisniewski M."/>
            <person name="Droby S."/>
            <person name="Gonzalez-Candelas L."/>
            <person name="Gabaldon T."/>
        </authorList>
    </citation>
    <scope>NUCLEOTIDE SEQUENCE [LARGE SCALE GENOMIC DNA]</scope>
    <source>
        <strain evidence="2 3">PHI-1</strain>
    </source>
</reference>
<feature type="compositionally biased region" description="Basic and acidic residues" evidence="1">
    <location>
        <begin position="481"/>
        <end position="490"/>
    </location>
</feature>
<feature type="region of interest" description="Disordered" evidence="1">
    <location>
        <begin position="315"/>
        <end position="540"/>
    </location>
</feature>
<dbReference type="OrthoDB" id="5343576at2759"/>
<dbReference type="OMA" id="SHAICVQ"/>
<accession>A0A0A2LD48</accession>
<dbReference type="Proteomes" id="UP000030104">
    <property type="component" value="Unassembled WGS sequence"/>
</dbReference>
<feature type="compositionally biased region" description="Basic and acidic residues" evidence="1">
    <location>
        <begin position="439"/>
        <end position="465"/>
    </location>
</feature>
<evidence type="ECO:0000313" key="3">
    <source>
        <dbReference type="Proteomes" id="UP000030104"/>
    </source>
</evidence>
<dbReference type="AlphaFoldDB" id="A0A0A2LD48"/>
<comment type="caution">
    <text evidence="2">The sequence shown here is derived from an EMBL/GenBank/DDBJ whole genome shotgun (WGS) entry which is preliminary data.</text>
</comment>
<name>A0A0A2LD48_PENIT</name>
<feature type="compositionally biased region" description="Basic and acidic residues" evidence="1">
    <location>
        <begin position="341"/>
        <end position="358"/>
    </location>
</feature>
<protein>
    <submittedName>
        <fullName evidence="2">Uncharacterized protein</fullName>
    </submittedName>
</protein>
<feature type="compositionally biased region" description="Basic and acidic residues" evidence="1">
    <location>
        <begin position="365"/>
        <end position="378"/>
    </location>
</feature>
<evidence type="ECO:0000313" key="2">
    <source>
        <dbReference type="EMBL" id="KGO77128.1"/>
    </source>
</evidence>